<dbReference type="AlphaFoldDB" id="A0A017SGH5"/>
<feature type="region of interest" description="Disordered" evidence="1">
    <location>
        <begin position="262"/>
        <end position="281"/>
    </location>
</feature>
<evidence type="ECO:0000256" key="1">
    <source>
        <dbReference type="SAM" id="MobiDB-lite"/>
    </source>
</evidence>
<dbReference type="SMART" id="SM00974">
    <property type="entry name" value="T5orf172"/>
    <property type="match status" value="1"/>
</dbReference>
<dbReference type="OrthoDB" id="3511049at2759"/>
<feature type="compositionally biased region" description="Pro residues" evidence="1">
    <location>
        <begin position="45"/>
        <end position="54"/>
    </location>
</feature>
<organism evidence="3 4">
    <name type="scientific">Aspergillus ruber (strain CBS 135680)</name>
    <dbReference type="NCBI Taxonomy" id="1388766"/>
    <lineage>
        <taxon>Eukaryota</taxon>
        <taxon>Fungi</taxon>
        <taxon>Dikarya</taxon>
        <taxon>Ascomycota</taxon>
        <taxon>Pezizomycotina</taxon>
        <taxon>Eurotiomycetes</taxon>
        <taxon>Eurotiomycetidae</taxon>
        <taxon>Eurotiales</taxon>
        <taxon>Aspergillaceae</taxon>
        <taxon>Aspergillus</taxon>
        <taxon>Aspergillus subgen. Aspergillus</taxon>
    </lineage>
</organism>
<dbReference type="Proteomes" id="UP000019804">
    <property type="component" value="Unassembled WGS sequence"/>
</dbReference>
<dbReference type="PANTHER" id="PTHR28094">
    <property type="entry name" value="MEIOTICALLY UP-REGULATED GENE 113 PROTEIN"/>
    <property type="match status" value="1"/>
</dbReference>
<feature type="domain" description="Bacteriophage T5 Orf172 DNA-binding" evidence="2">
    <location>
        <begin position="354"/>
        <end position="446"/>
    </location>
</feature>
<dbReference type="InterPro" id="IPR053006">
    <property type="entry name" value="Meiosis_regulatory"/>
</dbReference>
<feature type="compositionally biased region" description="Basic and acidic residues" evidence="1">
    <location>
        <begin position="21"/>
        <end position="35"/>
    </location>
</feature>
<gene>
    <name evidence="3" type="ORF">EURHEDRAFT_453802</name>
</gene>
<evidence type="ECO:0000259" key="2">
    <source>
        <dbReference type="SMART" id="SM00974"/>
    </source>
</evidence>
<dbReference type="RefSeq" id="XP_040639741.1">
    <property type="nucleotide sequence ID" value="XM_040784155.1"/>
</dbReference>
<dbReference type="InterPro" id="IPR018306">
    <property type="entry name" value="Phage_T5_Orf172_DNA-bd"/>
</dbReference>
<dbReference type="STRING" id="1388766.A0A017SGH5"/>
<dbReference type="Pfam" id="PF10544">
    <property type="entry name" value="T5orf172"/>
    <property type="match status" value="1"/>
</dbReference>
<keyword evidence="4" id="KW-1185">Reference proteome</keyword>
<dbReference type="EMBL" id="KK088419">
    <property type="protein sequence ID" value="EYE96053.1"/>
    <property type="molecule type" value="Genomic_DNA"/>
</dbReference>
<dbReference type="PANTHER" id="PTHR28094:SF1">
    <property type="entry name" value="MEIOTICALLY UP-REGULATED GENE 113 PROTEIN"/>
    <property type="match status" value="1"/>
</dbReference>
<feature type="region of interest" description="Disordered" evidence="1">
    <location>
        <begin position="1"/>
        <end position="60"/>
    </location>
</feature>
<dbReference type="HOGENOM" id="CLU_027665_0_0_1"/>
<name>A0A017SGH5_ASPRC</name>
<accession>A0A017SGH5</accession>
<reference evidence="4" key="1">
    <citation type="journal article" date="2014" name="Nat. Commun.">
        <title>Genomic adaptations of the halophilic Dead Sea filamentous fungus Eurotium rubrum.</title>
        <authorList>
            <person name="Kis-Papo T."/>
            <person name="Weig A.R."/>
            <person name="Riley R."/>
            <person name="Persoh D."/>
            <person name="Salamov A."/>
            <person name="Sun H."/>
            <person name="Lipzen A."/>
            <person name="Wasser S.P."/>
            <person name="Rambold G."/>
            <person name="Grigoriev I.V."/>
            <person name="Nevo E."/>
        </authorList>
    </citation>
    <scope>NUCLEOTIDE SEQUENCE [LARGE SCALE GENOMIC DNA]</scope>
    <source>
        <strain evidence="4">CBS 135680</strain>
    </source>
</reference>
<protein>
    <submittedName>
        <fullName evidence="3">DUF1766-domain-containing protein</fullName>
    </submittedName>
</protein>
<proteinExistence type="predicted"/>
<dbReference type="GeneID" id="63699279"/>
<sequence>MVPKSALANISPPSSPPQTDEFERGAWNESEDKFYLSRTPSTLPYTPPTSPPPDVSKSTTADKALTEEITQLSVSSLRTLLGIDNWKCGCITSKGHPCKMPISNLKADINMQIGLLTNPNHSTQKLRDELYKLAKLVHCRYHDDRTRICSRVDSWRNAFSFRESTEEQIERTLRYYSAYCAGVTKQGNSCHNKMGGQCVQNRAKTINKILTPDIYLDDDGLDYFLLVLKENMFCCWHINYQGPEKVEIWKKEILKIRKERSPVLAPPKESNMPEDEGSHTFYDDLTAQSTSQDPDNDPATYWPRRFDTTPFDIIATSDQSNDFKSSFPEIYSELTKPLVPEDQKEGYLYAYEVEGNEGFVKIGYTCRFLEKRHEEWAFDCNRKSKALYPIPLNHQVAVPNAHRVEALCHAELKHRNIRIDCHGCLRPHIEWFQCSPEEAVAVIQKWSMWMLTSPYKPESHETSAAMILKEKERVKAECIDQFMKGLLDMVADQPLSEK</sequence>
<evidence type="ECO:0000313" key="3">
    <source>
        <dbReference type="EMBL" id="EYE96053.1"/>
    </source>
</evidence>
<evidence type="ECO:0000313" key="4">
    <source>
        <dbReference type="Proteomes" id="UP000019804"/>
    </source>
</evidence>